<organism evidence="2 3">
    <name type="scientific">Ceratodon purpureus</name>
    <name type="common">Fire moss</name>
    <name type="synonym">Dicranum purpureum</name>
    <dbReference type="NCBI Taxonomy" id="3225"/>
    <lineage>
        <taxon>Eukaryota</taxon>
        <taxon>Viridiplantae</taxon>
        <taxon>Streptophyta</taxon>
        <taxon>Embryophyta</taxon>
        <taxon>Bryophyta</taxon>
        <taxon>Bryophytina</taxon>
        <taxon>Bryopsida</taxon>
        <taxon>Dicranidae</taxon>
        <taxon>Pseudoditrichales</taxon>
        <taxon>Ditrichaceae</taxon>
        <taxon>Ceratodon</taxon>
    </lineage>
</organism>
<evidence type="ECO:0000313" key="3">
    <source>
        <dbReference type="Proteomes" id="UP000822688"/>
    </source>
</evidence>
<dbReference type="Proteomes" id="UP000822688">
    <property type="component" value="Chromosome 1"/>
</dbReference>
<keyword evidence="3" id="KW-1185">Reference proteome</keyword>
<evidence type="ECO:0000256" key="1">
    <source>
        <dbReference type="SAM" id="MobiDB-lite"/>
    </source>
</evidence>
<feature type="compositionally biased region" description="Basic and acidic residues" evidence="1">
    <location>
        <begin position="80"/>
        <end position="89"/>
    </location>
</feature>
<accession>A0A8T0JDY4</accession>
<reference evidence="2" key="1">
    <citation type="submission" date="2020-06" db="EMBL/GenBank/DDBJ databases">
        <title>WGS assembly of Ceratodon purpureus strain R40.</title>
        <authorList>
            <person name="Carey S.B."/>
            <person name="Jenkins J."/>
            <person name="Shu S."/>
            <person name="Lovell J.T."/>
            <person name="Sreedasyam A."/>
            <person name="Maumus F."/>
            <person name="Tiley G.P."/>
            <person name="Fernandez-Pozo N."/>
            <person name="Barry K."/>
            <person name="Chen C."/>
            <person name="Wang M."/>
            <person name="Lipzen A."/>
            <person name="Daum C."/>
            <person name="Saski C.A."/>
            <person name="Payton A.C."/>
            <person name="Mcbreen J.C."/>
            <person name="Conrad R.E."/>
            <person name="Kollar L.M."/>
            <person name="Olsson S."/>
            <person name="Huttunen S."/>
            <person name="Landis J.B."/>
            <person name="Wickett N.J."/>
            <person name="Johnson M.G."/>
            <person name="Rensing S.A."/>
            <person name="Grimwood J."/>
            <person name="Schmutz J."/>
            <person name="Mcdaniel S.F."/>
        </authorList>
    </citation>
    <scope>NUCLEOTIDE SEQUENCE</scope>
    <source>
        <strain evidence="2">R40</strain>
    </source>
</reference>
<dbReference type="EMBL" id="CM026421">
    <property type="protein sequence ID" value="KAG0592881.1"/>
    <property type="molecule type" value="Genomic_DNA"/>
</dbReference>
<dbReference type="AlphaFoldDB" id="A0A8T0JDY4"/>
<proteinExistence type="predicted"/>
<comment type="caution">
    <text evidence="2">The sequence shown here is derived from an EMBL/GenBank/DDBJ whole genome shotgun (WGS) entry which is preliminary data.</text>
</comment>
<protein>
    <submittedName>
        <fullName evidence="2">Uncharacterized protein</fullName>
    </submittedName>
</protein>
<evidence type="ECO:0000313" key="2">
    <source>
        <dbReference type="EMBL" id="KAG0592881.1"/>
    </source>
</evidence>
<gene>
    <name evidence="2" type="ORF">KC19_1G287600</name>
</gene>
<feature type="region of interest" description="Disordered" evidence="1">
    <location>
        <begin position="1"/>
        <end position="51"/>
    </location>
</feature>
<name>A0A8T0JDY4_CERPU</name>
<sequence>MKTRQREEAQAQAGRQAVGTPGPQLVAPTQGRAGQGRLLNEGSETRTRTPGAPEFVDQIAIANRATNHAAYSHPSLARPGETERERERSEQWSHALKCHSRALSWTRRLPIAVTRTGGEGGREGELCRWCCEDWICGRRGVAERGRAGWKTLRAGMEFRPFEGVARFGEDSGRIGFKGAAAGAASVTCWRDTIAFGLLWLL</sequence>
<feature type="region of interest" description="Disordered" evidence="1">
    <location>
        <begin position="66"/>
        <end position="89"/>
    </location>
</feature>